<comment type="caution">
    <text evidence="2">The sequence shown here is derived from an EMBL/GenBank/DDBJ whole genome shotgun (WGS) entry which is preliminary data.</text>
</comment>
<feature type="transmembrane region" description="Helical" evidence="1">
    <location>
        <begin position="728"/>
        <end position="749"/>
    </location>
</feature>
<keyword evidence="3" id="KW-1185">Reference proteome</keyword>
<evidence type="ECO:0000313" key="3">
    <source>
        <dbReference type="Proteomes" id="UP000233425"/>
    </source>
</evidence>
<dbReference type="PANTHER" id="PTHR37305">
    <property type="entry name" value="INTEGRAL MEMBRANE PROTEIN-RELATED"/>
    <property type="match status" value="1"/>
</dbReference>
<protein>
    <submittedName>
        <fullName evidence="2">ABC-type transport system involved in multi-copper enzyme maturation, permease component</fullName>
    </submittedName>
</protein>
<accession>A0A2N0URV1</accession>
<feature type="transmembrane region" description="Helical" evidence="1">
    <location>
        <begin position="761"/>
        <end position="788"/>
    </location>
</feature>
<feature type="transmembrane region" description="Helical" evidence="1">
    <location>
        <begin position="600"/>
        <end position="620"/>
    </location>
</feature>
<dbReference type="PANTHER" id="PTHR37305:SF1">
    <property type="entry name" value="MEMBRANE PROTEIN"/>
    <property type="match status" value="1"/>
</dbReference>
<feature type="transmembrane region" description="Helical" evidence="1">
    <location>
        <begin position="249"/>
        <end position="268"/>
    </location>
</feature>
<dbReference type="EMBL" id="NNSR01000054">
    <property type="protein sequence ID" value="PKD29696.1"/>
    <property type="molecule type" value="Genomic_DNA"/>
</dbReference>
<dbReference type="RefSeq" id="WP_101029123.1">
    <property type="nucleotide sequence ID" value="NZ_CABMMZ010000054.1"/>
</dbReference>
<keyword evidence="1" id="KW-0812">Transmembrane</keyword>
<feature type="transmembrane region" description="Helical" evidence="1">
    <location>
        <begin position="303"/>
        <end position="330"/>
    </location>
</feature>
<feature type="transmembrane region" description="Helical" evidence="1">
    <location>
        <begin position="641"/>
        <end position="665"/>
    </location>
</feature>
<feature type="transmembrane region" description="Helical" evidence="1">
    <location>
        <begin position="461"/>
        <end position="479"/>
    </location>
</feature>
<feature type="transmembrane region" description="Helical" evidence="1">
    <location>
        <begin position="337"/>
        <end position="356"/>
    </location>
</feature>
<feature type="transmembrane region" description="Helical" evidence="1">
    <location>
        <begin position="698"/>
        <end position="721"/>
    </location>
</feature>
<evidence type="ECO:0000256" key="1">
    <source>
        <dbReference type="SAM" id="Phobius"/>
    </source>
</evidence>
<keyword evidence="1" id="KW-1133">Transmembrane helix</keyword>
<organism evidence="2 3">
    <name type="scientific">Ruminococcus bromii</name>
    <dbReference type="NCBI Taxonomy" id="40518"/>
    <lineage>
        <taxon>Bacteria</taxon>
        <taxon>Bacillati</taxon>
        <taxon>Bacillota</taxon>
        <taxon>Clostridia</taxon>
        <taxon>Eubacteriales</taxon>
        <taxon>Oscillospiraceae</taxon>
        <taxon>Ruminococcus</taxon>
    </lineage>
</organism>
<name>A0A2N0URV1_9FIRM</name>
<sequence length="803" mass="91863">MKLIMFEIYKLFSKKLLLICLVLFFTANSIFLVYTQSNNLEVKTVHTNLSDYENIISKYSDYVPTEAERQLESELKTVEIALQFDRTADNSNGDDLKNLGRITEQYKAENPEEYKKARALHYTKQELLDKQTYLSNLVNQCKSLVDYSSFIGDMDERAQMQTKFSVFAEEGSFSYNNILKTAEDFKDVNNTKLKIGNNFAVENSTTFVLTDLLVFALVFLMCIYIFTLERDKELYGLIRTAKYGRMPLIISKLFVLIFFTILICAVYYSSNIALCGLYSGFGDMTRNIQSCELFMNCNLKLQIWQYLVLWGLSKIITMCVLALFIALIFVLVKNTGMVFVVTAFWVFIEGVLYLAIGSNSPLNQLKYINFLYFLSGNNIFGNYLNINIFSHTVNITLIYVIAMILIAIASVTVICMSFVKSAQITTNNIFTPMLEKFRRRFYKIQGGVSIFKGECFKHYKGSMAIIAIILLVFVAYGNATDDISVVYSSAQESAYSAYIDKLEGELTQEKEDYLRRQQDYFDGLNEELNTISTDMSLSAEEKEIRITAIDSILKTKGAAFEEISNQASYIKEVGERYHITPIFINYIVYKRLAQNPSREWQYFTLLMAVIIFISSDIFAYEHKKHMIDLIRCTKKGKLRLVLSKVMTLSLTTLISYTLIYLPYYINFIKTFGTESLNTPVVFMQDFANIGSTISVNSMIFITAAVHIAEAVSVMTAVAMLSQVLKNNILSMIVGAVIVLFPCLLCMNLTDIRLYTSFQKGSWMWLVPSLIVLCVFLLMICLTIIAFNFSNIEFKAMRRCKNEA</sequence>
<feature type="transmembrane region" description="Helical" evidence="1">
    <location>
        <begin position="397"/>
        <end position="419"/>
    </location>
</feature>
<keyword evidence="1" id="KW-0472">Membrane</keyword>
<gene>
    <name evidence="2" type="ORF">RBATCC27255_01116</name>
</gene>
<dbReference type="AlphaFoldDB" id="A0A2N0URV1"/>
<feature type="transmembrane region" description="Helical" evidence="1">
    <location>
        <begin position="207"/>
        <end position="228"/>
    </location>
</feature>
<dbReference type="Proteomes" id="UP000233425">
    <property type="component" value="Unassembled WGS sequence"/>
</dbReference>
<reference evidence="2" key="1">
    <citation type="journal article" date="2018" name="Environ. Microbiol.">
        <title>Sporulation capability and amylosome conservation among diverse human colonic and rumen isolates of the keystone starch-degrader Ruminococcus bromii.</title>
        <authorList>
            <person name="Mukhopadhya I."/>
            <person name="Morais S."/>
            <person name="Laverde-Gomez J."/>
            <person name="Sheridan P.O."/>
            <person name="Walker A.W."/>
            <person name="Kelly W."/>
            <person name="Klieve A.V."/>
            <person name="Ouwerkerk D."/>
            <person name="Duncan S.H."/>
            <person name="Louis P."/>
            <person name="Koropatkin N."/>
            <person name="Cockburn D."/>
            <person name="Kibler R."/>
            <person name="Cooper P.J."/>
            <person name="Sandoval C."/>
            <person name="Crost E."/>
            <person name="Juge N."/>
            <person name="Bayer E.A."/>
            <person name="Flint H.J."/>
        </authorList>
    </citation>
    <scope>NUCLEOTIDE SEQUENCE [LARGE SCALE GENOMIC DNA]</scope>
    <source>
        <strain evidence="2">ATCC 27255</strain>
    </source>
</reference>
<proteinExistence type="predicted"/>
<evidence type="ECO:0000313" key="2">
    <source>
        <dbReference type="EMBL" id="PKD29696.1"/>
    </source>
</evidence>